<keyword evidence="2" id="KW-0813">Transport</keyword>
<keyword evidence="8" id="KW-1185">Reference proteome</keyword>
<dbReference type="Pfam" id="PF01880">
    <property type="entry name" value="Desulfoferrodox"/>
    <property type="match status" value="1"/>
</dbReference>
<evidence type="ECO:0000256" key="3">
    <source>
        <dbReference type="ARBA" id="ARBA00022723"/>
    </source>
</evidence>
<keyword evidence="4" id="KW-0249">Electron transport</keyword>
<dbReference type="PANTHER" id="PTHR36541:SF1">
    <property type="entry name" value="SUPEROXIDE REDUCTASE-RELATED"/>
    <property type="match status" value="1"/>
</dbReference>
<dbReference type="InterPro" id="IPR051233">
    <property type="entry name" value="Desulfoferrodoxin_SOR"/>
</dbReference>
<protein>
    <submittedName>
        <fullName evidence="7">Putative superoxide reductase</fullName>
        <ecNumber evidence="7">1.15.1.2</ecNumber>
    </submittedName>
</protein>
<evidence type="ECO:0000313" key="8">
    <source>
        <dbReference type="Proteomes" id="UP000189674"/>
    </source>
</evidence>
<evidence type="ECO:0000256" key="5">
    <source>
        <dbReference type="ARBA" id="ARBA00023004"/>
    </source>
</evidence>
<dbReference type="RefSeq" id="WP_146660600.1">
    <property type="nucleotide sequence ID" value="NZ_CP019791.1"/>
</dbReference>
<reference evidence="8" key="1">
    <citation type="submission" date="2017-02" db="EMBL/GenBank/DDBJ databases">
        <title>Comparative genomics and description of representatives of a novel lineage of planctomycetes thriving in anoxic sediments.</title>
        <authorList>
            <person name="Spring S."/>
            <person name="Bunk B."/>
            <person name="Sproer C."/>
        </authorList>
    </citation>
    <scope>NUCLEOTIDE SEQUENCE [LARGE SCALE GENOMIC DNA]</scope>
    <source>
        <strain evidence="8">ST-NAGAB-D1</strain>
    </source>
</reference>
<dbReference type="GO" id="GO:0050605">
    <property type="term" value="F:superoxide reductase activity"/>
    <property type="evidence" value="ECO:0007669"/>
    <property type="project" value="UniProtKB-EC"/>
</dbReference>
<dbReference type="AlphaFoldDB" id="A0A1U9NKC9"/>
<feature type="domain" description="Desulfoferrodoxin ferrous iron-binding" evidence="6">
    <location>
        <begin position="30"/>
        <end position="126"/>
    </location>
</feature>
<gene>
    <name evidence="7" type="ORF">STSP2_01130</name>
</gene>
<proteinExistence type="inferred from homology"/>
<organism evidence="7 8">
    <name type="scientific">Anaerohalosphaera lusitana</name>
    <dbReference type="NCBI Taxonomy" id="1936003"/>
    <lineage>
        <taxon>Bacteria</taxon>
        <taxon>Pseudomonadati</taxon>
        <taxon>Planctomycetota</taxon>
        <taxon>Phycisphaerae</taxon>
        <taxon>Sedimentisphaerales</taxon>
        <taxon>Anaerohalosphaeraceae</taxon>
        <taxon>Anaerohalosphaera</taxon>
    </lineage>
</organism>
<dbReference type="Proteomes" id="UP000189674">
    <property type="component" value="Chromosome"/>
</dbReference>
<dbReference type="EC" id="1.15.1.2" evidence="7"/>
<accession>A0A1U9NKC9</accession>
<dbReference type="InterPro" id="IPR002742">
    <property type="entry name" value="Desulfoferrodoxin_Fe-bd_dom"/>
</dbReference>
<dbReference type="KEGG" id="alus:STSP2_01130"/>
<evidence type="ECO:0000256" key="1">
    <source>
        <dbReference type="ARBA" id="ARBA00005941"/>
    </source>
</evidence>
<dbReference type="GO" id="GO:0005506">
    <property type="term" value="F:iron ion binding"/>
    <property type="evidence" value="ECO:0007669"/>
    <property type="project" value="InterPro"/>
</dbReference>
<evidence type="ECO:0000259" key="6">
    <source>
        <dbReference type="Pfam" id="PF01880"/>
    </source>
</evidence>
<comment type="similarity">
    <text evidence="1">Belongs to the desulfoferrodoxin family.</text>
</comment>
<dbReference type="PANTHER" id="PTHR36541">
    <property type="entry name" value="SUPEROXIDE REDUCTASE-RELATED"/>
    <property type="match status" value="1"/>
</dbReference>
<dbReference type="SUPFAM" id="SSF49367">
    <property type="entry name" value="Superoxide reductase-like"/>
    <property type="match status" value="1"/>
</dbReference>
<dbReference type="STRING" id="1936003.STSP2_01130"/>
<dbReference type="OrthoDB" id="9814936at2"/>
<dbReference type="Gene3D" id="2.60.40.730">
    <property type="entry name" value="SOR catalytic domain"/>
    <property type="match status" value="1"/>
</dbReference>
<evidence type="ECO:0000313" key="7">
    <source>
        <dbReference type="EMBL" id="AQT67976.1"/>
    </source>
</evidence>
<keyword evidence="5" id="KW-0408">Iron</keyword>
<dbReference type="NCBIfam" id="TIGR00332">
    <property type="entry name" value="neela_ferrous"/>
    <property type="match status" value="1"/>
</dbReference>
<sequence>MTLVKSESKCENDIFCGINVPENTQDVESMTDLEKKHLPVITAPESVKKGETFEVTVEVGKYKEHPNEPKHHFEFMELYAGHTYLGRIDFMAQITEPVMKMHVTLDHIHGDLRAFAYCNLHGVWMGKAPIEITE</sequence>
<dbReference type="InterPro" id="IPR036073">
    <property type="entry name" value="Desulfoferrodoxin_Fe-bd_dom_sf"/>
</dbReference>
<name>A0A1U9NKC9_9BACT</name>
<evidence type="ECO:0000256" key="4">
    <source>
        <dbReference type="ARBA" id="ARBA00022982"/>
    </source>
</evidence>
<keyword evidence="7" id="KW-0560">Oxidoreductase</keyword>
<dbReference type="EMBL" id="CP019791">
    <property type="protein sequence ID" value="AQT67976.1"/>
    <property type="molecule type" value="Genomic_DNA"/>
</dbReference>
<keyword evidence="3" id="KW-0479">Metal-binding</keyword>
<evidence type="ECO:0000256" key="2">
    <source>
        <dbReference type="ARBA" id="ARBA00022448"/>
    </source>
</evidence>